<dbReference type="Ensembl" id="ENSGWIT00000019070.1">
    <property type="protein sequence ID" value="ENSGWIP00000017277.1"/>
    <property type="gene ID" value="ENSGWIG00000009619.1"/>
</dbReference>
<dbReference type="AlphaFoldDB" id="A0A8C5G5Z8"/>
<reference evidence="10" key="3">
    <citation type="submission" date="2025-09" db="UniProtKB">
        <authorList>
            <consortium name="Ensembl"/>
        </authorList>
    </citation>
    <scope>IDENTIFICATION</scope>
</reference>
<dbReference type="RefSeq" id="XP_028311463.1">
    <property type="nucleotide sequence ID" value="XM_028455662.1"/>
</dbReference>
<dbReference type="Pfam" id="PF01284">
    <property type="entry name" value="MARVEL"/>
    <property type="match status" value="2"/>
</dbReference>
<evidence type="ECO:0000313" key="11">
    <source>
        <dbReference type="Proteomes" id="UP000694680"/>
    </source>
</evidence>
<evidence type="ECO:0000256" key="3">
    <source>
        <dbReference type="ARBA" id="ARBA00022737"/>
    </source>
</evidence>
<evidence type="ECO:0000256" key="5">
    <source>
        <dbReference type="ARBA" id="ARBA00023136"/>
    </source>
</evidence>
<organism evidence="10 11">
    <name type="scientific">Gouania willdenowi</name>
    <name type="common">Blunt-snouted clingfish</name>
    <name type="synonym">Lepadogaster willdenowi</name>
    <dbReference type="NCBI Taxonomy" id="441366"/>
    <lineage>
        <taxon>Eukaryota</taxon>
        <taxon>Metazoa</taxon>
        <taxon>Chordata</taxon>
        <taxon>Craniata</taxon>
        <taxon>Vertebrata</taxon>
        <taxon>Euteleostomi</taxon>
        <taxon>Actinopterygii</taxon>
        <taxon>Neopterygii</taxon>
        <taxon>Teleostei</taxon>
        <taxon>Neoteleostei</taxon>
        <taxon>Acanthomorphata</taxon>
        <taxon>Ovalentaria</taxon>
        <taxon>Blenniimorphae</taxon>
        <taxon>Blenniiformes</taxon>
        <taxon>Gobiesocoidei</taxon>
        <taxon>Gobiesocidae</taxon>
        <taxon>Gobiesocinae</taxon>
        <taxon>Gouania</taxon>
    </lineage>
</organism>
<evidence type="ECO:0000256" key="7">
    <source>
        <dbReference type="PROSITE-ProRule" id="PRU00581"/>
    </source>
</evidence>
<dbReference type="GeneID" id="114468644"/>
<feature type="transmembrane region" description="Helical" evidence="8">
    <location>
        <begin position="138"/>
        <end position="161"/>
    </location>
</feature>
<feature type="transmembrane region" description="Helical" evidence="8">
    <location>
        <begin position="173"/>
        <end position="199"/>
    </location>
</feature>
<dbReference type="PANTHER" id="PTHR17068">
    <property type="entry name" value="MYELOID-ASSOCIATED DIFFERENTIATION MARKER MYADM FAMILY MEMBER"/>
    <property type="match status" value="1"/>
</dbReference>
<name>A0A8C5G5Z8_GOUWI</name>
<accession>A0A8C5G5Z8</accession>
<reference evidence="10" key="2">
    <citation type="submission" date="2025-08" db="UniProtKB">
        <authorList>
            <consortium name="Ensembl"/>
        </authorList>
    </citation>
    <scope>IDENTIFICATION</scope>
</reference>
<dbReference type="OrthoDB" id="9939551at2759"/>
<feature type="domain" description="MARVEL" evidence="9">
    <location>
        <begin position="8"/>
        <end position="135"/>
    </location>
</feature>
<evidence type="ECO:0000256" key="1">
    <source>
        <dbReference type="ARBA" id="ARBA00004141"/>
    </source>
</evidence>
<keyword evidence="5 7" id="KW-0472">Membrane</keyword>
<evidence type="ECO:0000256" key="6">
    <source>
        <dbReference type="ARBA" id="ARBA00034721"/>
    </source>
</evidence>
<comment type="similarity">
    <text evidence="6">Belongs to the MAL family.</text>
</comment>
<feature type="transmembrane region" description="Helical" evidence="8">
    <location>
        <begin position="15"/>
        <end position="35"/>
    </location>
</feature>
<evidence type="ECO:0000259" key="9">
    <source>
        <dbReference type="PROSITE" id="PS51225"/>
    </source>
</evidence>
<dbReference type="InterPro" id="IPR008253">
    <property type="entry name" value="Marvel"/>
</dbReference>
<evidence type="ECO:0000256" key="8">
    <source>
        <dbReference type="SAM" id="Phobius"/>
    </source>
</evidence>
<gene>
    <name evidence="10" type="primary">LOC114468644</name>
</gene>
<keyword evidence="3" id="KW-0677">Repeat</keyword>
<reference evidence="10" key="1">
    <citation type="submission" date="2020-06" db="EMBL/GenBank/DDBJ databases">
        <authorList>
            <consortium name="Wellcome Sanger Institute Data Sharing"/>
        </authorList>
    </citation>
    <scope>NUCLEOTIDE SEQUENCE [LARGE SCALE GENOMIC DNA]</scope>
</reference>
<feature type="transmembrane region" description="Helical" evidence="8">
    <location>
        <begin position="41"/>
        <end position="62"/>
    </location>
</feature>
<keyword evidence="11" id="KW-1185">Reference proteome</keyword>
<feature type="transmembrane region" description="Helical" evidence="8">
    <location>
        <begin position="211"/>
        <end position="232"/>
    </location>
</feature>
<evidence type="ECO:0000256" key="4">
    <source>
        <dbReference type="ARBA" id="ARBA00022989"/>
    </source>
</evidence>
<dbReference type="GO" id="GO:0016020">
    <property type="term" value="C:membrane"/>
    <property type="evidence" value="ECO:0007669"/>
    <property type="project" value="UniProtKB-SubCell"/>
</dbReference>
<feature type="transmembrane region" description="Helical" evidence="8">
    <location>
        <begin position="74"/>
        <end position="97"/>
    </location>
</feature>
<dbReference type="Proteomes" id="UP000694680">
    <property type="component" value="Chromosome 8"/>
</dbReference>
<dbReference type="PANTHER" id="PTHR17068:SF2">
    <property type="entry name" value="MYELOID-ASSOCIATED DIFFERENTIATION MARKER-LIKE"/>
    <property type="match status" value="1"/>
</dbReference>
<feature type="transmembrane region" description="Helical" evidence="8">
    <location>
        <begin position="109"/>
        <end position="129"/>
    </location>
</feature>
<dbReference type="InterPro" id="IPR047123">
    <property type="entry name" value="MYADM-like"/>
</dbReference>
<evidence type="ECO:0000256" key="2">
    <source>
        <dbReference type="ARBA" id="ARBA00022692"/>
    </source>
</evidence>
<dbReference type="PROSITE" id="PS51225">
    <property type="entry name" value="MARVEL"/>
    <property type="match status" value="2"/>
</dbReference>
<feature type="domain" description="MARVEL" evidence="9">
    <location>
        <begin position="140"/>
        <end position="278"/>
    </location>
</feature>
<evidence type="ECO:0000313" key="10">
    <source>
        <dbReference type="Ensembl" id="ENSGWIP00000017277.1"/>
    </source>
</evidence>
<protein>
    <submittedName>
        <fullName evidence="10">Myeloid-associated differentiation marker homolog</fullName>
    </submittedName>
</protein>
<keyword evidence="4 8" id="KW-1133">Transmembrane helix</keyword>
<comment type="subcellular location">
    <subcellularLocation>
        <location evidence="1">Membrane</location>
        <topology evidence="1">Multi-pass membrane protein</topology>
    </subcellularLocation>
</comment>
<sequence length="283" mass="32047">MVSLDFRCLTQPVSILRMIVTITTCLCFSLVATVGYVVSPYWAWCMFTWCFCFFFTLLILILEFTTISTKLPFAWDDFTAAFAMLAGLMCLSASVIYPIFFTCDTCHRQIGASVVSWVCFAVYVAEVVLTRLRPKETIGFLSTVPGIMKMLETFIACLVFMSLESGQYSSSSPLQWCVAVYSLCFIFAILIILLTLGQLTTYFPFSFEIPVIAYNALASVMYVTAMVIWPLYTFHNNTRPNTCGHLCTWDKLVVVSIMTILNCIVYILDTIYSIRIVFCVKTE</sequence>
<feature type="transmembrane region" description="Helical" evidence="8">
    <location>
        <begin position="252"/>
        <end position="272"/>
    </location>
</feature>
<proteinExistence type="inferred from homology"/>
<keyword evidence="2 7" id="KW-0812">Transmembrane</keyword>